<dbReference type="SUPFAM" id="SSF52096">
    <property type="entry name" value="ClpP/crotonase"/>
    <property type="match status" value="1"/>
</dbReference>
<evidence type="ECO:0000313" key="2">
    <source>
        <dbReference type="EMBL" id="MBD3870689.1"/>
    </source>
</evidence>
<comment type="caution">
    <text evidence="2">The sequence shown here is derived from an EMBL/GenBank/DDBJ whole genome shotgun (WGS) entry which is preliminary data.</text>
</comment>
<organism evidence="2 3">
    <name type="scientific">Candidatus Sulfomarinibacter kjeldsenii</name>
    <dbReference type="NCBI Taxonomy" id="2885994"/>
    <lineage>
        <taxon>Bacteria</taxon>
        <taxon>Pseudomonadati</taxon>
        <taxon>Acidobacteriota</taxon>
        <taxon>Thermoanaerobaculia</taxon>
        <taxon>Thermoanaerobaculales</taxon>
        <taxon>Candidatus Sulfomarinibacteraceae</taxon>
        <taxon>Candidatus Sulfomarinibacter</taxon>
    </lineage>
</organism>
<evidence type="ECO:0000313" key="3">
    <source>
        <dbReference type="Proteomes" id="UP000598633"/>
    </source>
</evidence>
<accession>A0A8J6Y8Y1</accession>
<protein>
    <recommendedName>
        <fullName evidence="4">Enoyl-CoA hydratase</fullName>
    </recommendedName>
</protein>
<comment type="similarity">
    <text evidence="1">Belongs to the enoyl-CoA hydratase/isomerase family.</text>
</comment>
<dbReference type="Gene3D" id="3.90.226.10">
    <property type="entry name" value="2-enoyl-CoA Hydratase, Chain A, domain 1"/>
    <property type="match status" value="1"/>
</dbReference>
<reference evidence="2 3" key="1">
    <citation type="submission" date="2020-08" db="EMBL/GenBank/DDBJ databases">
        <title>Acidobacteriota in marine sediments use diverse sulfur dissimilation pathways.</title>
        <authorList>
            <person name="Wasmund K."/>
        </authorList>
    </citation>
    <scope>NUCLEOTIDE SEQUENCE [LARGE SCALE GENOMIC DNA]</scope>
    <source>
        <strain evidence="2">MAG AM3-A</strain>
    </source>
</reference>
<dbReference type="AlphaFoldDB" id="A0A8J6Y8Y1"/>
<gene>
    <name evidence="2" type="ORF">IFJ97_04945</name>
</gene>
<name>A0A8J6Y8Y1_9BACT</name>
<dbReference type="Proteomes" id="UP000598633">
    <property type="component" value="Unassembled WGS sequence"/>
</dbReference>
<dbReference type="EMBL" id="JACXWA010000081">
    <property type="protein sequence ID" value="MBD3870689.1"/>
    <property type="molecule type" value="Genomic_DNA"/>
</dbReference>
<dbReference type="InterPro" id="IPR029045">
    <property type="entry name" value="ClpP/crotonase-like_dom_sf"/>
</dbReference>
<evidence type="ECO:0008006" key="4">
    <source>
        <dbReference type="Google" id="ProtNLM"/>
    </source>
</evidence>
<proteinExistence type="inferred from homology"/>
<dbReference type="InterPro" id="IPR014748">
    <property type="entry name" value="Enoyl-CoA_hydra_C"/>
</dbReference>
<dbReference type="Gene3D" id="1.10.12.10">
    <property type="entry name" value="Lyase 2-enoyl-coa Hydratase, Chain A, domain 2"/>
    <property type="match status" value="1"/>
</dbReference>
<sequence>MRQIGWSHEDEAGAQVAALTSETRELGYLVVAFQEGGGGDPLPWSSLEKWTRSRAVTVAEVAGELASPALDVALCSDLIYLRPQASLRLAATAGPPSDGVIWALGRAGRAALARGLLEEDDLSAVEAVKLGVATGVVLADEPLPLPNPISVASLTTARDLMRASARGSAGLALELASFRLLFAAGDPEEGARAFLEKRDPEF</sequence>
<evidence type="ECO:0000256" key="1">
    <source>
        <dbReference type="ARBA" id="ARBA00005254"/>
    </source>
</evidence>